<keyword evidence="2" id="KW-1185">Reference proteome</keyword>
<accession>A0A543AIW1</accession>
<comment type="caution">
    <text evidence="1">The sequence shown here is derived from an EMBL/GenBank/DDBJ whole genome shotgun (WGS) entry which is preliminary data.</text>
</comment>
<organism evidence="1 2">
    <name type="scientific">Enteractinococcus coprophilus</name>
    <dbReference type="NCBI Taxonomy" id="1027633"/>
    <lineage>
        <taxon>Bacteria</taxon>
        <taxon>Bacillati</taxon>
        <taxon>Actinomycetota</taxon>
        <taxon>Actinomycetes</taxon>
        <taxon>Micrococcales</taxon>
        <taxon>Micrococcaceae</taxon>
    </lineage>
</organism>
<dbReference type="AlphaFoldDB" id="A0A543AIW1"/>
<protein>
    <submittedName>
        <fullName evidence="1">Uncharacterized protein</fullName>
    </submittedName>
</protein>
<evidence type="ECO:0000313" key="1">
    <source>
        <dbReference type="EMBL" id="TQL72515.1"/>
    </source>
</evidence>
<reference evidence="1 2" key="1">
    <citation type="submission" date="2019-06" db="EMBL/GenBank/DDBJ databases">
        <title>Sequencing the genomes of 1000 actinobacteria strains.</title>
        <authorList>
            <person name="Klenk H.-P."/>
        </authorList>
    </citation>
    <scope>NUCLEOTIDE SEQUENCE [LARGE SCALE GENOMIC DNA]</scope>
    <source>
        <strain evidence="1 2">DSM 24083</strain>
    </source>
</reference>
<name>A0A543AIW1_9MICC</name>
<gene>
    <name evidence="1" type="ORF">FB556_1173</name>
</gene>
<dbReference type="Proteomes" id="UP000319746">
    <property type="component" value="Unassembled WGS sequence"/>
</dbReference>
<proteinExistence type="predicted"/>
<evidence type="ECO:0000313" key="2">
    <source>
        <dbReference type="Proteomes" id="UP000319746"/>
    </source>
</evidence>
<sequence>MKWTVEQIDEMRLGRPIYGDRQTSGALTWLRTSQETNGEYLLGYGEASPGVSALSHAILRKHQGLGWNFCRKC</sequence>
<dbReference type="EMBL" id="VFOU01000002">
    <property type="protein sequence ID" value="TQL72515.1"/>
    <property type="molecule type" value="Genomic_DNA"/>
</dbReference>